<gene>
    <name evidence="2" type="ORF">APUTEX25_000703</name>
</gene>
<feature type="coiled-coil region" evidence="1">
    <location>
        <begin position="29"/>
        <end position="56"/>
    </location>
</feature>
<evidence type="ECO:0000256" key="1">
    <source>
        <dbReference type="SAM" id="Coils"/>
    </source>
</evidence>
<protein>
    <submittedName>
        <fullName evidence="2">Uncharacterized protein</fullName>
    </submittedName>
</protein>
<name>A0A3M7L747_AUXPR</name>
<organism evidence="2 3">
    <name type="scientific">Auxenochlorella protothecoides</name>
    <name type="common">Green microalga</name>
    <name type="synonym">Chlorella protothecoides</name>
    <dbReference type="NCBI Taxonomy" id="3075"/>
    <lineage>
        <taxon>Eukaryota</taxon>
        <taxon>Viridiplantae</taxon>
        <taxon>Chlorophyta</taxon>
        <taxon>core chlorophytes</taxon>
        <taxon>Trebouxiophyceae</taxon>
        <taxon>Chlorellales</taxon>
        <taxon>Chlorellaceae</taxon>
        <taxon>Auxenochlorella</taxon>
    </lineage>
</organism>
<reference evidence="3" key="1">
    <citation type="journal article" date="2018" name="Algal Res.">
        <title>Characterization of plant carbon substrate utilization by Auxenochlorella protothecoides.</title>
        <authorList>
            <person name="Vogler B.W."/>
            <person name="Starkenburg S.R."/>
            <person name="Sudasinghe N."/>
            <person name="Schambach J.Y."/>
            <person name="Rollin J.A."/>
            <person name="Pattathil S."/>
            <person name="Barry A.N."/>
        </authorList>
    </citation>
    <scope>NUCLEOTIDE SEQUENCE [LARGE SCALE GENOMIC DNA]</scope>
    <source>
        <strain evidence="3">UTEX 25</strain>
    </source>
</reference>
<keyword evidence="1" id="KW-0175">Coiled coil</keyword>
<sequence length="117" mass="12514">MASLRAAVDDGRARALAAAKQRDRTAAALRTAVASVETLRADLDRASEKYVDVQRMRAYAADLCAMLQARRGLCRGGGEKAPVVEVMEEQLGAAAAERHAAHAARRAARWARLSAQA</sequence>
<proteinExistence type="predicted"/>
<dbReference type="Proteomes" id="UP000279271">
    <property type="component" value="Unassembled WGS sequence"/>
</dbReference>
<evidence type="ECO:0000313" key="2">
    <source>
        <dbReference type="EMBL" id="RMZ57770.1"/>
    </source>
</evidence>
<evidence type="ECO:0000313" key="3">
    <source>
        <dbReference type="Proteomes" id="UP000279271"/>
    </source>
</evidence>
<feature type="non-terminal residue" evidence="2">
    <location>
        <position position="117"/>
    </location>
</feature>
<dbReference type="AlphaFoldDB" id="A0A3M7L747"/>
<accession>A0A3M7L747</accession>
<comment type="caution">
    <text evidence="2">The sequence shown here is derived from an EMBL/GenBank/DDBJ whole genome shotgun (WGS) entry which is preliminary data.</text>
</comment>
<dbReference type="EMBL" id="QOKY01000078">
    <property type="protein sequence ID" value="RMZ57770.1"/>
    <property type="molecule type" value="Genomic_DNA"/>
</dbReference>